<dbReference type="InterPro" id="IPR011990">
    <property type="entry name" value="TPR-like_helical_dom_sf"/>
</dbReference>
<keyword evidence="3" id="KW-1185">Reference proteome</keyword>
<dbReference type="KEGG" id="salh:HMF8227_01522"/>
<name>A0A2S2E4S7_9ALTE</name>
<dbReference type="OrthoDB" id="6388190at2"/>
<protein>
    <submittedName>
        <fullName evidence="2">Uncharacterized protein</fullName>
    </submittedName>
</protein>
<reference evidence="2 3" key="1">
    <citation type="submission" date="2018-05" db="EMBL/GenBank/DDBJ databases">
        <title>Salinimonas sp. HMF8227 Genome sequencing and assembly.</title>
        <authorList>
            <person name="Kang H."/>
            <person name="Kang J."/>
            <person name="Cha I."/>
            <person name="Kim H."/>
            <person name="Joh K."/>
        </authorList>
    </citation>
    <scope>NUCLEOTIDE SEQUENCE [LARGE SCALE GENOMIC DNA]</scope>
    <source>
        <strain evidence="2 3">HMF8227</strain>
    </source>
</reference>
<sequence>MQNLIKITAIAAITLAAFTASGSPSGSLELKTSYADVYGVRDVEAGNYQTGVQKLSQFKAKTSHRGELADINTNLCVAYISQGDLQQATTTCSEAVKMYTSKREKSIAYNNLAVLSYLQGDAKASVENLEMAAYLNPHNDITARNLERVLARSQFASN</sequence>
<feature type="chain" id="PRO_5015515188" evidence="1">
    <location>
        <begin position="23"/>
        <end position="158"/>
    </location>
</feature>
<evidence type="ECO:0000313" key="2">
    <source>
        <dbReference type="EMBL" id="AWL11997.1"/>
    </source>
</evidence>
<dbReference type="AlphaFoldDB" id="A0A2S2E4S7"/>
<evidence type="ECO:0000313" key="3">
    <source>
        <dbReference type="Proteomes" id="UP000245728"/>
    </source>
</evidence>
<feature type="signal peptide" evidence="1">
    <location>
        <begin position="1"/>
        <end position="22"/>
    </location>
</feature>
<accession>A0A2S2E4S7</accession>
<dbReference type="EMBL" id="CP029347">
    <property type="protein sequence ID" value="AWL11997.1"/>
    <property type="molecule type" value="Genomic_DNA"/>
</dbReference>
<dbReference type="Proteomes" id="UP000245728">
    <property type="component" value="Chromosome"/>
</dbReference>
<keyword evidence="1" id="KW-0732">Signal</keyword>
<dbReference type="SUPFAM" id="SSF48452">
    <property type="entry name" value="TPR-like"/>
    <property type="match status" value="1"/>
</dbReference>
<dbReference type="Gene3D" id="1.25.40.10">
    <property type="entry name" value="Tetratricopeptide repeat domain"/>
    <property type="match status" value="1"/>
</dbReference>
<gene>
    <name evidence="2" type="ORF">HMF8227_01522</name>
</gene>
<dbReference type="SMART" id="SM00028">
    <property type="entry name" value="TPR"/>
    <property type="match status" value="2"/>
</dbReference>
<proteinExistence type="predicted"/>
<organism evidence="2 3">
    <name type="scientific">Saliniradius amylolyticus</name>
    <dbReference type="NCBI Taxonomy" id="2183582"/>
    <lineage>
        <taxon>Bacteria</taxon>
        <taxon>Pseudomonadati</taxon>
        <taxon>Pseudomonadota</taxon>
        <taxon>Gammaproteobacteria</taxon>
        <taxon>Alteromonadales</taxon>
        <taxon>Alteromonadaceae</taxon>
        <taxon>Saliniradius</taxon>
    </lineage>
</organism>
<evidence type="ECO:0000256" key="1">
    <source>
        <dbReference type="SAM" id="SignalP"/>
    </source>
</evidence>
<dbReference type="InterPro" id="IPR019734">
    <property type="entry name" value="TPR_rpt"/>
</dbReference>
<dbReference type="RefSeq" id="WP_109339606.1">
    <property type="nucleotide sequence ID" value="NZ_CP029347.1"/>
</dbReference>